<dbReference type="EMBL" id="ABDG02000018">
    <property type="protein sequence ID" value="EHK48578.1"/>
    <property type="molecule type" value="Genomic_DNA"/>
</dbReference>
<sequence length="464" mass="52345">MGAGHEGLVLRITKHLCEVPYKLSKLLGVMKTSASHFDYLCSGLLKQDSELYQHINSPGRMNHIMQTVTVLREAIDEMNEFLSPIAEELPDKLERLVVGIEQQLIKDKAIVGGNASTQQLASFEARRTTLSTDPQPLSTLGTCSTSLEKSAYTDSIEAMLLGSEALAPYPGILLWLGGAKKQMRAHIERRMFPGPKPVLYGSVMCAHLELVLFYIRTYYTKGNFQPELTVSTFSKFTDLPKAQQSLRESLTVNSDDVFGDGSAVALVEILSTLSPINTAVNPQFQKTLLAYLYKLVIKHLPRWSIAVSVRALTFIVDRLRANLDPVNQLRMLAEEILTTLLRRGHYDEALYLARRLEHNYITQCKWDLAFDVYFKIVGQQPFDTTKESMPDPQSHDEWAVWTMEDIAKIYDCVGNFNGGICWGAGVRLEHIHDKLLKLQKRHELNQETQLWSTTFGPAWVDIGI</sequence>
<accession>G9NL10</accession>
<dbReference type="eggNOG" id="ENOG502RPVA">
    <property type="taxonomic scope" value="Eukaryota"/>
</dbReference>
<keyword evidence="2" id="KW-1185">Reference proteome</keyword>
<evidence type="ECO:0000313" key="2">
    <source>
        <dbReference type="Proteomes" id="UP000005426"/>
    </source>
</evidence>
<dbReference type="STRING" id="452589.G9NL10"/>
<name>G9NL10_HYPAI</name>
<dbReference type="OrthoDB" id="5308957at2759"/>
<protein>
    <submittedName>
        <fullName evidence="1">Uncharacterized protein</fullName>
    </submittedName>
</protein>
<dbReference type="AlphaFoldDB" id="G9NL10"/>
<organism evidence="1 2">
    <name type="scientific">Hypocrea atroviridis (strain ATCC 20476 / IMI 206040)</name>
    <name type="common">Trichoderma atroviride</name>
    <dbReference type="NCBI Taxonomy" id="452589"/>
    <lineage>
        <taxon>Eukaryota</taxon>
        <taxon>Fungi</taxon>
        <taxon>Dikarya</taxon>
        <taxon>Ascomycota</taxon>
        <taxon>Pezizomycotina</taxon>
        <taxon>Sordariomycetes</taxon>
        <taxon>Hypocreomycetidae</taxon>
        <taxon>Hypocreales</taxon>
        <taxon>Hypocreaceae</taxon>
        <taxon>Trichoderma</taxon>
    </lineage>
</organism>
<reference evidence="1 2" key="1">
    <citation type="journal article" date="2011" name="Genome Biol.">
        <title>Comparative genome sequence analysis underscores mycoparasitism as the ancestral life style of Trichoderma.</title>
        <authorList>
            <person name="Kubicek C.P."/>
            <person name="Herrera-Estrella A."/>
            <person name="Seidl-Seiboth V."/>
            <person name="Martinez D.A."/>
            <person name="Druzhinina I.S."/>
            <person name="Thon M."/>
            <person name="Zeilinger S."/>
            <person name="Casas-Flores S."/>
            <person name="Horwitz B.A."/>
            <person name="Mukherjee P.K."/>
            <person name="Mukherjee M."/>
            <person name="Kredics L."/>
            <person name="Alcaraz L.D."/>
            <person name="Aerts A."/>
            <person name="Antal Z."/>
            <person name="Atanasova L."/>
            <person name="Cervantes-Badillo M.G."/>
            <person name="Challacombe J."/>
            <person name="Chertkov O."/>
            <person name="McCluskey K."/>
            <person name="Coulpier F."/>
            <person name="Deshpande N."/>
            <person name="von Doehren H."/>
            <person name="Ebbole D.J."/>
            <person name="Esquivel-Naranjo E.U."/>
            <person name="Fekete E."/>
            <person name="Flipphi M."/>
            <person name="Glaser F."/>
            <person name="Gomez-Rodriguez E.Y."/>
            <person name="Gruber S."/>
            <person name="Han C."/>
            <person name="Henrissat B."/>
            <person name="Hermosa R."/>
            <person name="Hernandez-Onate M."/>
            <person name="Karaffa L."/>
            <person name="Kosti I."/>
            <person name="Le Crom S."/>
            <person name="Lindquist E."/>
            <person name="Lucas S."/>
            <person name="Luebeck M."/>
            <person name="Luebeck P.S."/>
            <person name="Margeot A."/>
            <person name="Metz B."/>
            <person name="Misra M."/>
            <person name="Nevalainen H."/>
            <person name="Omann M."/>
            <person name="Packer N."/>
            <person name="Perrone G."/>
            <person name="Uresti-Rivera E.E."/>
            <person name="Salamov A."/>
            <person name="Schmoll M."/>
            <person name="Seiboth B."/>
            <person name="Shapiro H."/>
            <person name="Sukno S."/>
            <person name="Tamayo-Ramos J.A."/>
            <person name="Tisch D."/>
            <person name="Wiest A."/>
            <person name="Wilkinson H.H."/>
            <person name="Zhang M."/>
            <person name="Coutinho P.M."/>
            <person name="Kenerley C.M."/>
            <person name="Monte E."/>
            <person name="Baker S.E."/>
            <person name="Grigoriev I.V."/>
        </authorList>
    </citation>
    <scope>NUCLEOTIDE SEQUENCE [LARGE SCALE GENOMIC DNA]</scope>
    <source>
        <strain evidence="2">ATCC 20476 / IMI 206040</strain>
    </source>
</reference>
<evidence type="ECO:0000313" key="1">
    <source>
        <dbReference type="EMBL" id="EHK48578.1"/>
    </source>
</evidence>
<gene>
    <name evidence="1" type="ORF">TRIATDRAFT_83527</name>
</gene>
<dbReference type="Proteomes" id="UP000005426">
    <property type="component" value="Unassembled WGS sequence"/>
</dbReference>
<dbReference type="HOGENOM" id="CLU_589328_0_0_1"/>
<comment type="caution">
    <text evidence="1">The sequence shown here is derived from an EMBL/GenBank/DDBJ whole genome shotgun (WGS) entry which is preliminary data.</text>
</comment>
<proteinExistence type="predicted"/>